<evidence type="ECO:0000313" key="2">
    <source>
        <dbReference type="EMBL" id="MDV2477343.1"/>
    </source>
</evidence>
<keyword evidence="3" id="KW-1185">Reference proteome</keyword>
<organism evidence="2 3">
    <name type="scientific">Rhodococcus zopfii</name>
    <dbReference type="NCBI Taxonomy" id="43772"/>
    <lineage>
        <taxon>Bacteria</taxon>
        <taxon>Bacillati</taxon>
        <taxon>Actinomycetota</taxon>
        <taxon>Actinomycetes</taxon>
        <taxon>Mycobacteriales</taxon>
        <taxon>Nocardiaceae</taxon>
        <taxon>Rhodococcus</taxon>
    </lineage>
</organism>
<protein>
    <submittedName>
        <fullName evidence="2">DUF4913 domain-containing protein</fullName>
    </submittedName>
</protein>
<feature type="compositionally biased region" description="Gly residues" evidence="1">
    <location>
        <begin position="71"/>
        <end position="81"/>
    </location>
</feature>
<accession>A0ABU3WTN1</accession>
<evidence type="ECO:0000313" key="3">
    <source>
        <dbReference type="Proteomes" id="UP001275440"/>
    </source>
</evidence>
<comment type="caution">
    <text evidence="2">The sequence shown here is derived from an EMBL/GenBank/DDBJ whole genome shotgun (WGS) entry which is preliminary data.</text>
</comment>
<dbReference type="Proteomes" id="UP001275440">
    <property type="component" value="Unassembled WGS sequence"/>
</dbReference>
<dbReference type="Pfam" id="PF16259">
    <property type="entry name" value="DUF4913"/>
    <property type="match status" value="1"/>
</dbReference>
<feature type="region of interest" description="Disordered" evidence="1">
    <location>
        <begin position="63"/>
        <end position="87"/>
    </location>
</feature>
<dbReference type="InterPro" id="IPR032584">
    <property type="entry name" value="DUF4913"/>
</dbReference>
<reference evidence="2 3" key="1">
    <citation type="submission" date="2019-10" db="EMBL/GenBank/DDBJ databases">
        <title>Draft Genome Assembly of Rhodococcus zopfii DSM44189.</title>
        <authorList>
            <person name="Sutton J.M."/>
            <person name="Akob D.M."/>
            <person name="Bushman T.J."/>
        </authorList>
    </citation>
    <scope>NUCLEOTIDE SEQUENCE [LARGE SCALE GENOMIC DNA]</scope>
    <source>
        <strain evidence="2 3">DSM 44189</strain>
    </source>
</reference>
<gene>
    <name evidence="2" type="ORF">F8M49_21785</name>
</gene>
<evidence type="ECO:0000256" key="1">
    <source>
        <dbReference type="SAM" id="MobiDB-lite"/>
    </source>
</evidence>
<proteinExistence type="predicted"/>
<dbReference type="EMBL" id="WBMO01000003">
    <property type="protein sequence ID" value="MDV2477343.1"/>
    <property type="molecule type" value="Genomic_DNA"/>
</dbReference>
<sequence>MSIDIDIDDAAFIELAEELAKLRRQVAALSTNQERIENTAERAVRGLDDLEAQLEETAAAAEFAARSTQGDGAGESEGGDAGTDRERAAPEPLDMDVLYDWVCQNIGQWAQRKVPTTTGSSGFRWCNQWFEHPEAITRLWTLRLVWVEAVGQPGPSMWTYLHNFLDPTLHALSADTGPFHACSPFKHEPDKGFLESAPAPWRQPD</sequence>
<name>A0ABU3WTN1_9NOCA</name>